<sequence>MSIVEIPEAVNEKLKANDIDKIPDNNYEFKSNAKNEVLNDDTVKDDNTVENGDVEKEHSNTVSDFNICNGKVNADLEQEVGKVIADTQEINYSSTDHEKLGNNKENGKETETVDSGVPNNNEICVAKEIEDSNCNSHTSKSSESTTLKTTDNLFNGTEIPFSDEALSKKLNEDKVCDELSRENETIAIPQVEERNLNTSLEQTVVEKTEIDLGKTESDKIESPTYNIENVGIVEQTRLDVDNSIATESTLTKIKTEHEIQIDEQDMEMSFVKDNCNKTVEHSIEIKKEAHLLDIKSESNNEYSSFGSSGLEDSKSIVKSISLKTESEDAEAESQVGQLLSEKKIVNY</sequence>
<dbReference type="EMBL" id="BGZK01000158">
    <property type="protein sequence ID" value="GBP24185.1"/>
    <property type="molecule type" value="Genomic_DNA"/>
</dbReference>
<keyword evidence="3" id="KW-1185">Reference proteome</keyword>
<gene>
    <name evidence="2" type="ORF">EVAR_10410_1</name>
</gene>
<accession>A0A4C1UCL1</accession>
<evidence type="ECO:0000313" key="2">
    <source>
        <dbReference type="EMBL" id="GBP24185.1"/>
    </source>
</evidence>
<feature type="region of interest" description="Disordered" evidence="1">
    <location>
        <begin position="96"/>
        <end position="119"/>
    </location>
</feature>
<feature type="compositionally biased region" description="Basic and acidic residues" evidence="1">
    <location>
        <begin position="96"/>
        <end position="111"/>
    </location>
</feature>
<dbReference type="AlphaFoldDB" id="A0A4C1UCL1"/>
<reference evidence="2 3" key="1">
    <citation type="journal article" date="2019" name="Commun. Biol.">
        <title>The bagworm genome reveals a unique fibroin gene that provides high tensile strength.</title>
        <authorList>
            <person name="Kono N."/>
            <person name="Nakamura H."/>
            <person name="Ohtoshi R."/>
            <person name="Tomita M."/>
            <person name="Numata K."/>
            <person name="Arakawa K."/>
        </authorList>
    </citation>
    <scope>NUCLEOTIDE SEQUENCE [LARGE SCALE GENOMIC DNA]</scope>
</reference>
<name>A0A4C1UCL1_EUMVA</name>
<evidence type="ECO:0000256" key="1">
    <source>
        <dbReference type="SAM" id="MobiDB-lite"/>
    </source>
</evidence>
<protein>
    <submittedName>
        <fullName evidence="2">Uncharacterized protein</fullName>
    </submittedName>
</protein>
<proteinExistence type="predicted"/>
<organism evidence="2 3">
    <name type="scientific">Eumeta variegata</name>
    <name type="common">Bagworm moth</name>
    <name type="synonym">Eumeta japonica</name>
    <dbReference type="NCBI Taxonomy" id="151549"/>
    <lineage>
        <taxon>Eukaryota</taxon>
        <taxon>Metazoa</taxon>
        <taxon>Ecdysozoa</taxon>
        <taxon>Arthropoda</taxon>
        <taxon>Hexapoda</taxon>
        <taxon>Insecta</taxon>
        <taxon>Pterygota</taxon>
        <taxon>Neoptera</taxon>
        <taxon>Endopterygota</taxon>
        <taxon>Lepidoptera</taxon>
        <taxon>Glossata</taxon>
        <taxon>Ditrysia</taxon>
        <taxon>Tineoidea</taxon>
        <taxon>Psychidae</taxon>
        <taxon>Oiketicinae</taxon>
        <taxon>Eumeta</taxon>
    </lineage>
</organism>
<dbReference type="Proteomes" id="UP000299102">
    <property type="component" value="Unassembled WGS sequence"/>
</dbReference>
<evidence type="ECO:0000313" key="3">
    <source>
        <dbReference type="Proteomes" id="UP000299102"/>
    </source>
</evidence>
<comment type="caution">
    <text evidence="2">The sequence shown here is derived from an EMBL/GenBank/DDBJ whole genome shotgun (WGS) entry which is preliminary data.</text>
</comment>